<reference evidence="3" key="1">
    <citation type="submission" date="2023-07" db="EMBL/GenBank/DDBJ databases">
        <title>30 novel species of actinomycetes from the DSMZ collection.</title>
        <authorList>
            <person name="Nouioui I."/>
        </authorList>
    </citation>
    <scope>NUCLEOTIDE SEQUENCE [LARGE SCALE GENOMIC DNA]</scope>
    <source>
        <strain evidence="3">DSM 41636</strain>
    </source>
</reference>
<dbReference type="EMBL" id="JAVRFA010000012">
    <property type="protein sequence ID" value="MDT0395714.1"/>
    <property type="molecule type" value="Genomic_DNA"/>
</dbReference>
<dbReference type="RefSeq" id="WP_311644037.1">
    <property type="nucleotide sequence ID" value="NZ_JAVRFA010000012.1"/>
</dbReference>
<keyword evidence="1" id="KW-0732">Signal</keyword>
<evidence type="ECO:0000313" key="3">
    <source>
        <dbReference type="Proteomes" id="UP001183881"/>
    </source>
</evidence>
<comment type="caution">
    <text evidence="2">The sequence shown here is derived from an EMBL/GenBank/DDBJ whole genome shotgun (WGS) entry which is preliminary data.</text>
</comment>
<evidence type="ECO:0000256" key="1">
    <source>
        <dbReference type="SAM" id="SignalP"/>
    </source>
</evidence>
<dbReference type="Proteomes" id="UP001183881">
    <property type="component" value="Unassembled WGS sequence"/>
</dbReference>
<feature type="chain" id="PRO_5047297582" description="Secreted protein" evidence="1">
    <location>
        <begin position="35"/>
        <end position="153"/>
    </location>
</feature>
<proteinExistence type="predicted"/>
<evidence type="ECO:0008006" key="4">
    <source>
        <dbReference type="Google" id="ProtNLM"/>
    </source>
</evidence>
<sequence>MGKAKVGRTPSRILTAVALTAGLAFTGLTSTASATSAATAAGCRNIYTSVTGAYFQGTVCYDPDLWWMSPEYDELPTYLEDTAKDGRRAELWVGYTSSGSDRELILEATCGVGCAPDAGGLWAWATYPYTGDQARFRVCTSDAGASRRCGSWN</sequence>
<evidence type="ECO:0000313" key="2">
    <source>
        <dbReference type="EMBL" id="MDT0395714.1"/>
    </source>
</evidence>
<accession>A0ABU2PXK0</accession>
<keyword evidence="3" id="KW-1185">Reference proteome</keyword>
<gene>
    <name evidence="2" type="ORF">RM705_13570</name>
</gene>
<name>A0ABU2PXK0_9ACTN</name>
<protein>
    <recommendedName>
        <fullName evidence="4">Secreted protein</fullName>
    </recommendedName>
</protein>
<feature type="signal peptide" evidence="1">
    <location>
        <begin position="1"/>
        <end position="34"/>
    </location>
</feature>
<organism evidence="2 3">
    <name type="scientific">Streptomyces edwardsiae</name>
    <dbReference type="NCBI Taxonomy" id="3075527"/>
    <lineage>
        <taxon>Bacteria</taxon>
        <taxon>Bacillati</taxon>
        <taxon>Actinomycetota</taxon>
        <taxon>Actinomycetes</taxon>
        <taxon>Kitasatosporales</taxon>
        <taxon>Streptomycetaceae</taxon>
        <taxon>Streptomyces</taxon>
    </lineage>
</organism>